<gene>
    <name evidence="2" type="ORF">H9932_04865</name>
</gene>
<evidence type="ECO:0000313" key="3">
    <source>
        <dbReference type="Proteomes" id="UP000823854"/>
    </source>
</evidence>
<feature type="compositionally biased region" description="Acidic residues" evidence="1">
    <location>
        <begin position="47"/>
        <end position="56"/>
    </location>
</feature>
<dbReference type="Proteomes" id="UP000823854">
    <property type="component" value="Unassembled WGS sequence"/>
</dbReference>
<proteinExistence type="predicted"/>
<reference evidence="2" key="2">
    <citation type="submission" date="2021-04" db="EMBL/GenBank/DDBJ databases">
        <authorList>
            <person name="Gilroy R."/>
        </authorList>
    </citation>
    <scope>NUCLEOTIDE SEQUENCE</scope>
    <source>
        <strain evidence="2">CHK130-7132</strain>
    </source>
</reference>
<organism evidence="2 3">
    <name type="scientific">Candidatus Brachybacterium intestinipullorum</name>
    <dbReference type="NCBI Taxonomy" id="2838512"/>
    <lineage>
        <taxon>Bacteria</taxon>
        <taxon>Bacillati</taxon>
        <taxon>Actinomycetota</taxon>
        <taxon>Actinomycetes</taxon>
        <taxon>Micrococcales</taxon>
        <taxon>Dermabacteraceae</taxon>
        <taxon>Brachybacterium</taxon>
    </lineage>
</organism>
<dbReference type="AlphaFoldDB" id="A0A9D2THH3"/>
<feature type="region of interest" description="Disordered" evidence="1">
    <location>
        <begin position="1"/>
        <end position="56"/>
    </location>
</feature>
<protein>
    <submittedName>
        <fullName evidence="2">Uncharacterized protein</fullName>
    </submittedName>
</protein>
<name>A0A9D2THH3_9MICO</name>
<evidence type="ECO:0000256" key="1">
    <source>
        <dbReference type="SAM" id="MobiDB-lite"/>
    </source>
</evidence>
<comment type="caution">
    <text evidence="2">The sequence shown here is derived from an EMBL/GenBank/DDBJ whole genome shotgun (WGS) entry which is preliminary data.</text>
</comment>
<accession>A0A9D2THH3</accession>
<dbReference type="EMBL" id="DWWC01000098">
    <property type="protein sequence ID" value="HJC68998.1"/>
    <property type="molecule type" value="Genomic_DNA"/>
</dbReference>
<feature type="compositionally biased region" description="Basic and acidic residues" evidence="1">
    <location>
        <begin position="25"/>
        <end position="37"/>
    </location>
</feature>
<evidence type="ECO:0000313" key="2">
    <source>
        <dbReference type="EMBL" id="HJC68998.1"/>
    </source>
</evidence>
<reference evidence="2" key="1">
    <citation type="journal article" date="2021" name="PeerJ">
        <title>Extensive microbial diversity within the chicken gut microbiome revealed by metagenomics and culture.</title>
        <authorList>
            <person name="Gilroy R."/>
            <person name="Ravi A."/>
            <person name="Getino M."/>
            <person name="Pursley I."/>
            <person name="Horton D.L."/>
            <person name="Alikhan N.F."/>
            <person name="Baker D."/>
            <person name="Gharbi K."/>
            <person name="Hall N."/>
            <person name="Watson M."/>
            <person name="Adriaenssens E.M."/>
            <person name="Foster-Nyarko E."/>
            <person name="Jarju S."/>
            <person name="Secka A."/>
            <person name="Antonio M."/>
            <person name="Oren A."/>
            <person name="Chaudhuri R.R."/>
            <person name="La Ragione R."/>
            <person name="Hildebrand F."/>
            <person name="Pallen M.J."/>
        </authorList>
    </citation>
    <scope>NUCLEOTIDE SEQUENCE</scope>
    <source>
        <strain evidence="2">CHK130-7132</strain>
    </source>
</reference>
<sequence length="78" mass="8574">MGEMWRRIRERLSPGGTPSLPELYPGEKDVESVEVAHEAGTTSLVDPDADTDDDFLDSGRITLEQRQAGADDIDDRAT</sequence>
<feature type="compositionally biased region" description="Basic and acidic residues" evidence="1">
    <location>
        <begin position="1"/>
        <end position="12"/>
    </location>
</feature>